<organism evidence="2 3">
    <name type="scientific">Candidatus Limenecus avicola</name>
    <dbReference type="NCBI Taxonomy" id="2840847"/>
    <lineage>
        <taxon>Bacteria</taxon>
        <taxon>Bacillati</taxon>
        <taxon>Bacillota</taxon>
        <taxon>Clostridia</taxon>
        <taxon>Eubacteriales</taxon>
        <taxon>Clostridiaceae</taxon>
        <taxon>Clostridiaceae incertae sedis</taxon>
        <taxon>Candidatus Limenecus</taxon>
    </lineage>
</organism>
<protein>
    <submittedName>
        <fullName evidence="2">Uncharacterized protein</fullName>
    </submittedName>
</protein>
<keyword evidence="1" id="KW-0472">Membrane</keyword>
<accession>A0A9D1SRA3</accession>
<dbReference type="Proteomes" id="UP000886748">
    <property type="component" value="Unassembled WGS sequence"/>
</dbReference>
<dbReference type="EMBL" id="DVOD01000037">
    <property type="protein sequence ID" value="HIU92530.1"/>
    <property type="molecule type" value="Genomic_DNA"/>
</dbReference>
<dbReference type="AlphaFoldDB" id="A0A9D1SRA3"/>
<keyword evidence="1" id="KW-0812">Transmembrane</keyword>
<reference evidence="2" key="1">
    <citation type="submission" date="2020-10" db="EMBL/GenBank/DDBJ databases">
        <authorList>
            <person name="Gilroy R."/>
        </authorList>
    </citation>
    <scope>NUCLEOTIDE SEQUENCE</scope>
    <source>
        <strain evidence="2">CHK154-7741</strain>
    </source>
</reference>
<feature type="transmembrane region" description="Helical" evidence="1">
    <location>
        <begin position="49"/>
        <end position="72"/>
    </location>
</feature>
<comment type="caution">
    <text evidence="2">The sequence shown here is derived from an EMBL/GenBank/DDBJ whole genome shotgun (WGS) entry which is preliminary data.</text>
</comment>
<evidence type="ECO:0000313" key="2">
    <source>
        <dbReference type="EMBL" id="HIU92530.1"/>
    </source>
</evidence>
<proteinExistence type="predicted"/>
<sequence>MATLFFIYWLLFSAKIAMPEWFNRFAWSNIDFWAQVIKGTPLYKELIPVLPVLVSGVYIILTYFANCLMTFLENNHKRFGQCVEQYKSNLARTINEELHNDFINELKRTTFMMFKIKVAVTKQESYLNALTLDNVDPIQLEDTIQKQILTAVSSDLIQEKGMDNNSVYFVITDFEKARDFMLQLVNTSADKIKPQMRPKITIGFYCGVEIYNDIQEKDDIKTYLDKIVDLKITNKIAATPRFKLYYENIYPTYFRFDLMGEYNLSKSEDSPKNIMIYSIKRK</sequence>
<evidence type="ECO:0000313" key="3">
    <source>
        <dbReference type="Proteomes" id="UP000886748"/>
    </source>
</evidence>
<evidence type="ECO:0000256" key="1">
    <source>
        <dbReference type="SAM" id="Phobius"/>
    </source>
</evidence>
<keyword evidence="1" id="KW-1133">Transmembrane helix</keyword>
<name>A0A9D1SRA3_9CLOT</name>
<reference evidence="2" key="2">
    <citation type="journal article" date="2021" name="PeerJ">
        <title>Extensive microbial diversity within the chicken gut microbiome revealed by metagenomics and culture.</title>
        <authorList>
            <person name="Gilroy R."/>
            <person name="Ravi A."/>
            <person name="Getino M."/>
            <person name="Pursley I."/>
            <person name="Horton D.L."/>
            <person name="Alikhan N.F."/>
            <person name="Baker D."/>
            <person name="Gharbi K."/>
            <person name="Hall N."/>
            <person name="Watson M."/>
            <person name="Adriaenssens E.M."/>
            <person name="Foster-Nyarko E."/>
            <person name="Jarju S."/>
            <person name="Secka A."/>
            <person name="Antonio M."/>
            <person name="Oren A."/>
            <person name="Chaudhuri R.R."/>
            <person name="La Ragione R."/>
            <person name="Hildebrand F."/>
            <person name="Pallen M.J."/>
        </authorList>
    </citation>
    <scope>NUCLEOTIDE SEQUENCE</scope>
    <source>
        <strain evidence="2">CHK154-7741</strain>
    </source>
</reference>
<gene>
    <name evidence="2" type="ORF">IAD26_05285</name>
</gene>